<comment type="caution">
    <text evidence="2">The sequence shown here is derived from an EMBL/GenBank/DDBJ whole genome shotgun (WGS) entry which is preliminary data.</text>
</comment>
<dbReference type="InterPro" id="IPR027417">
    <property type="entry name" value="P-loop_NTPase"/>
</dbReference>
<dbReference type="Pfam" id="PF13469">
    <property type="entry name" value="Sulfotransfer_3"/>
    <property type="match status" value="1"/>
</dbReference>
<dbReference type="PANTHER" id="PTHR12788">
    <property type="entry name" value="PROTEIN-TYROSINE SULFOTRANSFERASE 2"/>
    <property type="match status" value="1"/>
</dbReference>
<proteinExistence type="predicted"/>
<name>A0ABV7EC38_9SPHN</name>
<gene>
    <name evidence="2" type="ORF">ACFODU_15170</name>
</gene>
<evidence type="ECO:0000313" key="2">
    <source>
        <dbReference type="EMBL" id="MFC3099136.1"/>
    </source>
</evidence>
<dbReference type="SUPFAM" id="SSF48452">
    <property type="entry name" value="TPR-like"/>
    <property type="match status" value="1"/>
</dbReference>
<keyword evidence="1" id="KW-0808">Transferase</keyword>
<dbReference type="Proteomes" id="UP001595456">
    <property type="component" value="Unassembled WGS sequence"/>
</dbReference>
<dbReference type="RefSeq" id="WP_336924391.1">
    <property type="nucleotide sequence ID" value="NZ_JBANRO010000001.1"/>
</dbReference>
<dbReference type="EMBL" id="JBHRST010000022">
    <property type="protein sequence ID" value="MFC3099136.1"/>
    <property type="molecule type" value="Genomic_DNA"/>
</dbReference>
<dbReference type="Gene3D" id="3.40.50.300">
    <property type="entry name" value="P-loop containing nucleotide triphosphate hydrolases"/>
    <property type="match status" value="1"/>
</dbReference>
<dbReference type="InterPro" id="IPR011990">
    <property type="entry name" value="TPR-like_helical_dom_sf"/>
</dbReference>
<dbReference type="Gene3D" id="1.25.40.10">
    <property type="entry name" value="Tetratricopeptide repeat domain"/>
    <property type="match status" value="1"/>
</dbReference>
<evidence type="ECO:0000256" key="1">
    <source>
        <dbReference type="ARBA" id="ARBA00022679"/>
    </source>
</evidence>
<keyword evidence="3" id="KW-1185">Reference proteome</keyword>
<dbReference type="PANTHER" id="PTHR12788:SF10">
    <property type="entry name" value="PROTEIN-TYROSINE SULFOTRANSFERASE"/>
    <property type="match status" value="1"/>
</dbReference>
<sequence length="511" mass="56252">MIWIHWKPVYRLANSRNPTPPRQHSSGQDKQAQALRLLADLRDRLAEGARDRIVALLLQLENLAPSMGPQWLALARIAGNQAEVALARRLMALYLDQTGRSAANLYNAAHLLAQMDLWGEALDIMRGIPAGQLDPAALAHSRGTAELYCGDPQTARQLLEEAVRLRPHSAPSWLSLATLVNFAEEEVLADRLAMASAQYAGLSETNAILFAQAMGKMLAERGEHDRAFACFAQSAELARRTAPYDAGQAAQEAAESVAGFDPASLTALARTQTEPTDRTLFVTGLPRSGTTLTAQILTSHSTIAGAAEINRVSLLVQDIGGRSGDAVKAHLQAHPAPDLARLWHRWLDERFSPGARAVDKTIGASRMMGVIAALLPQAPLVWLVRDPLDCAWSCLRNWFNGDFRWRFRQEDMAHHFRLEDDLRRRWQDMLGDRLLVLRYEDLARDPAGTIPRLLAHCGLADEPAVYAPHRNTRAVTTSSVMQVRQPISPMGIGAAAPYRAHLEPFLAAYQA</sequence>
<organism evidence="2 3">
    <name type="scientific">Alteraurantiacibacter palmitatis</name>
    <dbReference type="NCBI Taxonomy" id="2054628"/>
    <lineage>
        <taxon>Bacteria</taxon>
        <taxon>Pseudomonadati</taxon>
        <taxon>Pseudomonadota</taxon>
        <taxon>Alphaproteobacteria</taxon>
        <taxon>Sphingomonadales</taxon>
        <taxon>Erythrobacteraceae</taxon>
        <taxon>Alteraurantiacibacter</taxon>
    </lineage>
</organism>
<reference evidence="3" key="1">
    <citation type="journal article" date="2019" name="Int. J. Syst. Evol. Microbiol.">
        <title>The Global Catalogue of Microorganisms (GCM) 10K type strain sequencing project: providing services to taxonomists for standard genome sequencing and annotation.</title>
        <authorList>
            <consortium name="The Broad Institute Genomics Platform"/>
            <consortium name="The Broad Institute Genome Sequencing Center for Infectious Disease"/>
            <person name="Wu L."/>
            <person name="Ma J."/>
        </authorList>
    </citation>
    <scope>NUCLEOTIDE SEQUENCE [LARGE SCALE GENOMIC DNA]</scope>
    <source>
        <strain evidence="3">KCTC 52607</strain>
    </source>
</reference>
<dbReference type="SUPFAM" id="SSF52540">
    <property type="entry name" value="P-loop containing nucleoside triphosphate hydrolases"/>
    <property type="match status" value="1"/>
</dbReference>
<accession>A0ABV7EC38</accession>
<evidence type="ECO:0000313" key="3">
    <source>
        <dbReference type="Proteomes" id="UP001595456"/>
    </source>
</evidence>
<protein>
    <submittedName>
        <fullName evidence="2">Sulfotransferase</fullName>
    </submittedName>
</protein>
<dbReference type="InterPro" id="IPR026634">
    <property type="entry name" value="TPST-like"/>
</dbReference>